<organism evidence="2 3">
    <name type="scientific">Phanerochaete sordida</name>
    <dbReference type="NCBI Taxonomy" id="48140"/>
    <lineage>
        <taxon>Eukaryota</taxon>
        <taxon>Fungi</taxon>
        <taxon>Dikarya</taxon>
        <taxon>Basidiomycota</taxon>
        <taxon>Agaricomycotina</taxon>
        <taxon>Agaricomycetes</taxon>
        <taxon>Polyporales</taxon>
        <taxon>Phanerochaetaceae</taxon>
        <taxon>Phanerochaete</taxon>
    </lineage>
</organism>
<dbReference type="AlphaFoldDB" id="A0A9P3G2V6"/>
<protein>
    <submittedName>
        <fullName evidence="2">Uncharacterized protein</fullName>
    </submittedName>
</protein>
<proteinExistence type="predicted"/>
<evidence type="ECO:0000313" key="3">
    <source>
        <dbReference type="Proteomes" id="UP000703269"/>
    </source>
</evidence>
<reference evidence="2 3" key="1">
    <citation type="submission" date="2021-08" db="EMBL/GenBank/DDBJ databases">
        <title>Draft Genome Sequence of Phanerochaete sordida strain YK-624.</title>
        <authorList>
            <person name="Mori T."/>
            <person name="Dohra H."/>
            <person name="Suzuki T."/>
            <person name="Kawagishi H."/>
            <person name="Hirai H."/>
        </authorList>
    </citation>
    <scope>NUCLEOTIDE SEQUENCE [LARGE SCALE GENOMIC DNA]</scope>
    <source>
        <strain evidence="2 3">YK-624</strain>
    </source>
</reference>
<feature type="compositionally biased region" description="Acidic residues" evidence="1">
    <location>
        <begin position="247"/>
        <end position="256"/>
    </location>
</feature>
<comment type="caution">
    <text evidence="2">The sequence shown here is derived from an EMBL/GenBank/DDBJ whole genome shotgun (WGS) entry which is preliminary data.</text>
</comment>
<keyword evidence="3" id="KW-1185">Reference proteome</keyword>
<evidence type="ECO:0000313" key="2">
    <source>
        <dbReference type="EMBL" id="GJE88038.1"/>
    </source>
</evidence>
<feature type="region of interest" description="Disordered" evidence="1">
    <location>
        <begin position="245"/>
        <end position="268"/>
    </location>
</feature>
<dbReference type="EMBL" id="BPQB01000008">
    <property type="protein sequence ID" value="GJE88038.1"/>
    <property type="molecule type" value="Genomic_DNA"/>
</dbReference>
<gene>
    <name evidence="2" type="ORF">PsYK624_041210</name>
</gene>
<dbReference type="Proteomes" id="UP000703269">
    <property type="component" value="Unassembled WGS sequence"/>
</dbReference>
<dbReference type="OrthoDB" id="2757830at2759"/>
<name>A0A9P3G2V6_9APHY</name>
<accession>A0A9P3G2V6</accession>
<sequence length="368" mass="41750">MKHIQAPLSVLEAHHWELPVDHLSDFPLFRDSLQTLDMTGVQLSSCKFQYPLVAALRVSGCEYAELRVFERCFPGLRDLSFETTMDEVVLGDDQPLDKVEDIRRFNLETSARDSWTSLRRVTSSINSLYALGIKCHAESLHLLHDTVNAADLCQKLQTILLDLRPTCLEVSLEIPDLSFLQLVAAMAPVARTLTRLKLHIDMHGHYFRDPSPKLRAQLIESLSTFPLQFLWLDLSWREVADHIPVPNEEDEGEGDDASPGPPTPAKPFTTLDRMALAEHASRALPALKHVCISTELLFQPVFETKMFFEVQHGEAGTKNTPRTITQLPWDARAKELRDSPPCHQVSDTDGYCIHCLYQRRSSRVNFLD</sequence>
<evidence type="ECO:0000256" key="1">
    <source>
        <dbReference type="SAM" id="MobiDB-lite"/>
    </source>
</evidence>